<dbReference type="PROSITE" id="PS00879">
    <property type="entry name" value="ODR_DC_2_2"/>
    <property type="match status" value="1"/>
</dbReference>
<organism evidence="10 11">
    <name type="scientific">Halohasta litorea</name>
    <dbReference type="NCBI Taxonomy" id="869891"/>
    <lineage>
        <taxon>Archaea</taxon>
        <taxon>Methanobacteriati</taxon>
        <taxon>Methanobacteriota</taxon>
        <taxon>Stenosarchaea group</taxon>
        <taxon>Halobacteria</taxon>
        <taxon>Halobacteriales</taxon>
        <taxon>Haloferacaceae</taxon>
        <taxon>Halohasta</taxon>
    </lineage>
</organism>
<keyword evidence="5" id="KW-0028">Amino-acid biosynthesis</keyword>
<evidence type="ECO:0000256" key="2">
    <source>
        <dbReference type="ARBA" id="ARBA00022793"/>
    </source>
</evidence>
<dbReference type="InterPro" id="IPR002986">
    <property type="entry name" value="DAP_deCOOHase_LysA"/>
</dbReference>
<dbReference type="RefSeq" id="WP_256394772.1">
    <property type="nucleotide sequence ID" value="NZ_JANHDJ010000001.1"/>
</dbReference>
<dbReference type="InterPro" id="IPR022644">
    <property type="entry name" value="De-COase2_N"/>
</dbReference>
<dbReference type="Gene3D" id="3.20.20.10">
    <property type="entry name" value="Alanine racemase"/>
    <property type="match status" value="1"/>
</dbReference>
<comment type="cofactor">
    <cofactor evidence="1 5 7 8">
        <name>pyridoxal 5'-phosphate</name>
        <dbReference type="ChEBI" id="CHEBI:597326"/>
    </cofactor>
</comment>
<feature type="binding site" evidence="5">
    <location>
        <position position="275"/>
    </location>
    <ligand>
        <name>substrate</name>
    </ligand>
</feature>
<dbReference type="PROSITE" id="PS00878">
    <property type="entry name" value="ODR_DC_2_1"/>
    <property type="match status" value="1"/>
</dbReference>
<feature type="binding site" evidence="5">
    <location>
        <position position="237"/>
    </location>
    <ligand>
        <name>pyridoxal 5'-phosphate</name>
        <dbReference type="ChEBI" id="CHEBI:597326"/>
    </ligand>
</feature>
<reference evidence="10 11" key="1">
    <citation type="journal article" date="2019" name="Int. J. Syst. Evol. Microbiol.">
        <title>The Global Catalogue of Microorganisms (GCM) 10K type strain sequencing project: providing services to taxonomists for standard genome sequencing and annotation.</title>
        <authorList>
            <consortium name="The Broad Institute Genomics Platform"/>
            <consortium name="The Broad Institute Genome Sequencing Center for Infectious Disease"/>
            <person name="Wu L."/>
            <person name="Ma J."/>
        </authorList>
    </citation>
    <scope>NUCLEOTIDE SEQUENCE [LARGE SCALE GENOMIC DNA]</scope>
    <source>
        <strain evidence="10 11">CGMCC 1.10593</strain>
    </source>
</reference>
<comment type="function">
    <text evidence="5">Specifically catalyzes the decarboxylation of meso-diaminopimelate (meso-DAP) to L-lysine.</text>
</comment>
<evidence type="ECO:0000256" key="3">
    <source>
        <dbReference type="ARBA" id="ARBA00022898"/>
    </source>
</evidence>
<dbReference type="PRINTS" id="PR01181">
    <property type="entry name" value="DAPDCRBXLASE"/>
</dbReference>
<dbReference type="SUPFAM" id="SSF50621">
    <property type="entry name" value="Alanine racemase C-terminal domain-like"/>
    <property type="match status" value="1"/>
</dbReference>
<feature type="binding site" evidence="5">
    <location>
        <position position="370"/>
    </location>
    <ligand>
        <name>pyridoxal 5'-phosphate</name>
        <dbReference type="ChEBI" id="CHEBI:597326"/>
    </ligand>
</feature>
<keyword evidence="5 8" id="KW-0457">Lysine biosynthesis</keyword>
<dbReference type="Proteomes" id="UP001597052">
    <property type="component" value="Unassembled WGS sequence"/>
</dbReference>
<feature type="active site" description="Proton donor" evidence="7">
    <location>
        <position position="341"/>
    </location>
</feature>
<dbReference type="AlphaFoldDB" id="A0ABD6D4G4"/>
<dbReference type="PANTHER" id="PTHR43727">
    <property type="entry name" value="DIAMINOPIMELATE DECARBOXYLASE"/>
    <property type="match status" value="1"/>
</dbReference>
<feature type="binding site" evidence="5">
    <location>
        <position position="311"/>
    </location>
    <ligand>
        <name>substrate</name>
    </ligand>
</feature>
<evidence type="ECO:0000256" key="4">
    <source>
        <dbReference type="ARBA" id="ARBA00023239"/>
    </source>
</evidence>
<dbReference type="NCBIfam" id="TIGR01048">
    <property type="entry name" value="lysA"/>
    <property type="match status" value="1"/>
</dbReference>
<dbReference type="SUPFAM" id="SSF51419">
    <property type="entry name" value="PLP-binding barrel"/>
    <property type="match status" value="1"/>
</dbReference>
<dbReference type="PANTHER" id="PTHR43727:SF2">
    <property type="entry name" value="GROUP IV DECARBOXYLASE"/>
    <property type="match status" value="1"/>
</dbReference>
<comment type="catalytic activity">
    <reaction evidence="5 8">
        <text>meso-2,6-diaminopimelate + H(+) = L-lysine + CO2</text>
        <dbReference type="Rhea" id="RHEA:15101"/>
        <dbReference type="ChEBI" id="CHEBI:15378"/>
        <dbReference type="ChEBI" id="CHEBI:16526"/>
        <dbReference type="ChEBI" id="CHEBI:32551"/>
        <dbReference type="ChEBI" id="CHEBI:57791"/>
        <dbReference type="EC" id="4.1.1.20"/>
    </reaction>
</comment>
<comment type="subunit">
    <text evidence="5">Homodimer.</text>
</comment>
<proteinExistence type="inferred from homology"/>
<feature type="binding site" evidence="5">
    <location>
        <begin position="272"/>
        <end position="275"/>
    </location>
    <ligand>
        <name>pyridoxal 5'-phosphate</name>
        <dbReference type="ChEBI" id="CHEBI:597326"/>
    </ligand>
</feature>
<dbReference type="InterPro" id="IPR000183">
    <property type="entry name" value="Orn/DAP/Arg_de-COase"/>
</dbReference>
<dbReference type="CDD" id="cd06828">
    <property type="entry name" value="PLPDE_III_DapDC"/>
    <property type="match status" value="1"/>
</dbReference>
<dbReference type="EC" id="4.1.1.20" evidence="5 6"/>
<dbReference type="PRINTS" id="PR01179">
    <property type="entry name" value="ODADCRBXLASE"/>
</dbReference>
<evidence type="ECO:0000256" key="5">
    <source>
        <dbReference type="HAMAP-Rule" id="MF_02120"/>
    </source>
</evidence>
<evidence type="ECO:0000256" key="8">
    <source>
        <dbReference type="RuleBase" id="RU003738"/>
    </source>
</evidence>
<evidence type="ECO:0000256" key="6">
    <source>
        <dbReference type="NCBIfam" id="TIGR01048"/>
    </source>
</evidence>
<comment type="caution">
    <text evidence="10">The sequence shown here is derived from an EMBL/GenBank/DDBJ whole genome shotgun (WGS) entry which is preliminary data.</text>
</comment>
<keyword evidence="4 5" id="KW-0456">Lyase</keyword>
<evidence type="ECO:0000256" key="7">
    <source>
        <dbReference type="PIRSR" id="PIRSR600183-50"/>
    </source>
</evidence>
<dbReference type="Pfam" id="PF02784">
    <property type="entry name" value="Orn_Arg_deC_N"/>
    <property type="match status" value="1"/>
</dbReference>
<feature type="binding site" evidence="5">
    <location>
        <position position="370"/>
    </location>
    <ligand>
        <name>substrate</name>
    </ligand>
</feature>
<keyword evidence="3 5" id="KW-0663">Pyridoxal phosphate</keyword>
<dbReference type="GO" id="GO:0008836">
    <property type="term" value="F:diaminopimelate decarboxylase activity"/>
    <property type="evidence" value="ECO:0007669"/>
    <property type="project" value="UniProtKB-UniRule"/>
</dbReference>
<keyword evidence="11" id="KW-1185">Reference proteome</keyword>
<dbReference type="InterPro" id="IPR009006">
    <property type="entry name" value="Ala_racemase/Decarboxylase_C"/>
</dbReference>
<feature type="domain" description="Orn/DAP/Arg decarboxylase 2 N-terminal" evidence="9">
    <location>
        <begin position="40"/>
        <end position="279"/>
    </location>
</feature>
<feature type="modified residue" description="N6-(pyridoxal phosphate)lysine" evidence="5 7">
    <location>
        <position position="63"/>
    </location>
</feature>
<evidence type="ECO:0000313" key="10">
    <source>
        <dbReference type="EMBL" id="MFD1641085.1"/>
    </source>
</evidence>
<dbReference type="InterPro" id="IPR022653">
    <property type="entry name" value="De-COase2_pyr-phos_BS"/>
</dbReference>
<dbReference type="Gene3D" id="2.40.37.10">
    <property type="entry name" value="Lyase, Ornithine Decarboxylase, Chain A, domain 1"/>
    <property type="match status" value="1"/>
</dbReference>
<evidence type="ECO:0000259" key="9">
    <source>
        <dbReference type="Pfam" id="PF02784"/>
    </source>
</evidence>
<sequence>MATRDLADSPLVRRLADWDDTRLASLADEYDTPLYVTDLDRVKANYRRFSAAFPDAHVMYAAKAHTGRSVLEALLSVGADIECAAWGELQRSIDAGADPNTLQYTAVNPPDHDLDYAVDLAEEAPGLTITIGATDTLDRLAERGYDGRIAIRINPGIGTGHHEKVATGSDAKFGIPYEQVPAVADRVREEFELVGIHSHAGSGVLTDDLEEHCRAIERVGEMARRVGSLEFVDIGGGFGVPYHEDEPPLDLEKTAEMVRDAIGEIDAQLKLEPGRYIVADAGLILTAVNTIKETPSATVVGVDASLATLIRPAMFGSYHPMRNISAPNRQPEPVTVGGPVCTSADVFATDRPIARPEREDVLAIGNAGSYGYELASQFHSQPRPAEVALEDGEARIVRRRETLDDVTRVEQ</sequence>
<dbReference type="GO" id="GO:0009089">
    <property type="term" value="P:lysine biosynthetic process via diaminopimelate"/>
    <property type="evidence" value="ECO:0007669"/>
    <property type="project" value="UniProtKB-UniRule"/>
</dbReference>
<dbReference type="HAMAP" id="MF_02120">
    <property type="entry name" value="LysA"/>
    <property type="match status" value="1"/>
</dbReference>
<dbReference type="GO" id="GO:0030170">
    <property type="term" value="F:pyridoxal phosphate binding"/>
    <property type="evidence" value="ECO:0007669"/>
    <property type="project" value="UniProtKB-UniRule"/>
</dbReference>
<dbReference type="EMBL" id="JBHUDM010000001">
    <property type="protein sequence ID" value="MFD1641085.1"/>
    <property type="molecule type" value="Genomic_DNA"/>
</dbReference>
<dbReference type="InterPro" id="IPR022657">
    <property type="entry name" value="De-COase2_CS"/>
</dbReference>
<gene>
    <name evidence="5 10" type="primary">lysA</name>
    <name evidence="10" type="ORF">ACFSBW_04245</name>
</gene>
<accession>A0ABD6D4G4</accession>
<keyword evidence="2 5" id="KW-0210">Decarboxylase</keyword>
<evidence type="ECO:0000256" key="1">
    <source>
        <dbReference type="ARBA" id="ARBA00001933"/>
    </source>
</evidence>
<comment type="pathway">
    <text evidence="5 8">Amino-acid biosynthesis; L-lysine biosynthesis via DAP pathway; L-lysine from DL-2,6-diaminopimelate: step 1/1.</text>
</comment>
<protein>
    <recommendedName>
        <fullName evidence="5 6">Diaminopimelate decarboxylase</fullName>
        <shortName evidence="5">DAP decarboxylase</shortName>
        <shortName evidence="5">DAPDC</shortName>
        <ecNumber evidence="5 6">4.1.1.20</ecNumber>
    </recommendedName>
</protein>
<comment type="caution">
    <text evidence="5">Lacks conserved residue(s) required for the propagation of feature annotation.</text>
</comment>
<dbReference type="InterPro" id="IPR029066">
    <property type="entry name" value="PLP-binding_barrel"/>
</dbReference>
<evidence type="ECO:0000313" key="11">
    <source>
        <dbReference type="Proteomes" id="UP001597052"/>
    </source>
</evidence>
<comment type="similarity">
    <text evidence="5">Belongs to the Orn/Lys/Arg decarboxylase class-II family. LysA subfamily.</text>
</comment>
<name>A0ABD6D4G4_9EURY</name>